<keyword evidence="2" id="KW-1185">Reference proteome</keyword>
<proteinExistence type="predicted"/>
<evidence type="ECO:0000313" key="2">
    <source>
        <dbReference type="Proteomes" id="UP000198775"/>
    </source>
</evidence>
<accession>A0A1H8S1R1</accession>
<protein>
    <submittedName>
        <fullName evidence="1">Uncharacterized protein</fullName>
    </submittedName>
</protein>
<evidence type="ECO:0000313" key="1">
    <source>
        <dbReference type="EMBL" id="SEO72889.1"/>
    </source>
</evidence>
<dbReference type="Proteomes" id="UP000198775">
    <property type="component" value="Unassembled WGS sequence"/>
</dbReference>
<name>A0A1H8S1R1_9EURY</name>
<sequence>MSPRCQCGRRIQSGRRCRQCQLDARYGSEVTATTDGGRRVIGPNETGPGPHVQCGECSATYHGSAAARGCCGGDAA</sequence>
<gene>
    <name evidence="1" type="ORF">SAMN05216388_1017125</name>
</gene>
<dbReference type="RefSeq" id="WP_139203563.1">
    <property type="nucleotide sequence ID" value="NZ_FOCX01000017.1"/>
</dbReference>
<organism evidence="1 2">
    <name type="scientific">Halorientalis persicus</name>
    <dbReference type="NCBI Taxonomy" id="1367881"/>
    <lineage>
        <taxon>Archaea</taxon>
        <taxon>Methanobacteriati</taxon>
        <taxon>Methanobacteriota</taxon>
        <taxon>Stenosarchaea group</taxon>
        <taxon>Halobacteria</taxon>
        <taxon>Halobacteriales</taxon>
        <taxon>Haloarculaceae</taxon>
        <taxon>Halorientalis</taxon>
    </lineage>
</organism>
<dbReference type="EMBL" id="FOCX01000017">
    <property type="protein sequence ID" value="SEO72889.1"/>
    <property type="molecule type" value="Genomic_DNA"/>
</dbReference>
<dbReference type="AlphaFoldDB" id="A0A1H8S1R1"/>
<reference evidence="2" key="1">
    <citation type="submission" date="2016-10" db="EMBL/GenBank/DDBJ databases">
        <authorList>
            <person name="Varghese N."/>
            <person name="Submissions S."/>
        </authorList>
    </citation>
    <scope>NUCLEOTIDE SEQUENCE [LARGE SCALE GENOMIC DNA]</scope>
    <source>
        <strain evidence="2">IBRC-M 10043</strain>
    </source>
</reference>